<dbReference type="Pfam" id="PF12840">
    <property type="entry name" value="HTH_20"/>
    <property type="match status" value="1"/>
</dbReference>
<evidence type="ECO:0000313" key="2">
    <source>
        <dbReference type="EMBL" id="SDP76205.1"/>
    </source>
</evidence>
<reference evidence="3" key="1">
    <citation type="submission" date="2016-10" db="EMBL/GenBank/DDBJ databases">
        <authorList>
            <person name="Varghese N."/>
            <person name="Submissions S."/>
        </authorList>
    </citation>
    <scope>NUCLEOTIDE SEQUENCE [LARGE SCALE GENOMIC DNA]</scope>
    <source>
        <strain evidence="3">IBRC-M10078</strain>
    </source>
</reference>
<dbReference type="OrthoDB" id="2729610at2"/>
<dbReference type="RefSeq" id="WP_090855255.1">
    <property type="nucleotide sequence ID" value="NZ_FNJU01000006.1"/>
</dbReference>
<dbReference type="Gene3D" id="1.10.10.10">
    <property type="entry name" value="Winged helix-like DNA-binding domain superfamily/Winged helix DNA-binding domain"/>
    <property type="match status" value="1"/>
</dbReference>
<sequence length="233" mass="26911">MEQTLKITNVLSDPTRYYIYQYVTKRHCEVTVQEIADSFNIHPNVARLHLSKLEDVNMLVSETKKTGKGGRPSRLYRLSDDTIQLHFPYRDYQLLAKIAIETMVSLGPIGKDALYQTGMKFGRELMKNEIPSNQQFMQESSFDEKLNLLKQAATLAGFYPEVSHNFEKTKIFFHVNNCPFKEMAKEHTESVCGMHYAFIQGMFEILFDNVELQQAENMMVGCDSCSYQAFITK</sequence>
<keyword evidence="3" id="KW-1185">Reference proteome</keyword>
<evidence type="ECO:0000313" key="3">
    <source>
        <dbReference type="Proteomes" id="UP000199159"/>
    </source>
</evidence>
<dbReference type="CDD" id="cd00090">
    <property type="entry name" value="HTH_ARSR"/>
    <property type="match status" value="1"/>
</dbReference>
<dbReference type="EMBL" id="FNJU01000006">
    <property type="protein sequence ID" value="SDP76205.1"/>
    <property type="molecule type" value="Genomic_DNA"/>
</dbReference>
<dbReference type="InterPro" id="IPR011991">
    <property type="entry name" value="ArsR-like_HTH"/>
</dbReference>
<dbReference type="Gene3D" id="3.30.1380.20">
    <property type="entry name" value="Trafficking protein particle complex subunit 3"/>
    <property type="match status" value="1"/>
</dbReference>
<accession>A0A1H0VD94</accession>
<keyword evidence="1" id="KW-0238">DNA-binding</keyword>
<dbReference type="SUPFAM" id="SSF46785">
    <property type="entry name" value="Winged helix' DNA-binding domain"/>
    <property type="match status" value="1"/>
</dbReference>
<proteinExistence type="predicted"/>
<evidence type="ECO:0000256" key="1">
    <source>
        <dbReference type="ARBA" id="ARBA00023125"/>
    </source>
</evidence>
<dbReference type="InterPro" id="IPR036388">
    <property type="entry name" value="WH-like_DNA-bd_sf"/>
</dbReference>
<organism evidence="2 3">
    <name type="scientific">Litchfieldia salsa</name>
    <dbReference type="NCBI Taxonomy" id="930152"/>
    <lineage>
        <taxon>Bacteria</taxon>
        <taxon>Bacillati</taxon>
        <taxon>Bacillota</taxon>
        <taxon>Bacilli</taxon>
        <taxon>Bacillales</taxon>
        <taxon>Bacillaceae</taxon>
        <taxon>Litchfieldia</taxon>
    </lineage>
</organism>
<protein>
    <submittedName>
        <fullName evidence="2">Predicted transcriptional regulator, ArsR family</fullName>
    </submittedName>
</protein>
<dbReference type="Proteomes" id="UP000199159">
    <property type="component" value="Unassembled WGS sequence"/>
</dbReference>
<gene>
    <name evidence="2" type="ORF">SAMN05216565_106190</name>
</gene>
<name>A0A1H0VD94_9BACI</name>
<dbReference type="STRING" id="930152.SAMN05216565_106190"/>
<dbReference type="GO" id="GO:0003677">
    <property type="term" value="F:DNA binding"/>
    <property type="evidence" value="ECO:0007669"/>
    <property type="project" value="UniProtKB-KW"/>
</dbReference>
<dbReference type="InterPro" id="IPR036390">
    <property type="entry name" value="WH_DNA-bd_sf"/>
</dbReference>
<dbReference type="AlphaFoldDB" id="A0A1H0VD94"/>